<dbReference type="EMBL" id="CM023484">
    <property type="protein sequence ID" value="KAH6931946.1"/>
    <property type="molecule type" value="Genomic_DNA"/>
</dbReference>
<protein>
    <submittedName>
        <fullName evidence="1">Uncharacterized protein</fullName>
    </submittedName>
</protein>
<organism evidence="1 2">
    <name type="scientific">Hyalomma asiaticum</name>
    <name type="common">Tick</name>
    <dbReference type="NCBI Taxonomy" id="266040"/>
    <lineage>
        <taxon>Eukaryota</taxon>
        <taxon>Metazoa</taxon>
        <taxon>Ecdysozoa</taxon>
        <taxon>Arthropoda</taxon>
        <taxon>Chelicerata</taxon>
        <taxon>Arachnida</taxon>
        <taxon>Acari</taxon>
        <taxon>Parasitiformes</taxon>
        <taxon>Ixodida</taxon>
        <taxon>Ixodoidea</taxon>
        <taxon>Ixodidae</taxon>
        <taxon>Hyalomminae</taxon>
        <taxon>Hyalomma</taxon>
    </lineage>
</organism>
<comment type="caution">
    <text evidence="1">The sequence shown here is derived from an EMBL/GenBank/DDBJ whole genome shotgun (WGS) entry which is preliminary data.</text>
</comment>
<keyword evidence="2" id="KW-1185">Reference proteome</keyword>
<name>A0ACB7SCZ9_HYAAI</name>
<evidence type="ECO:0000313" key="1">
    <source>
        <dbReference type="EMBL" id="KAH6931946.1"/>
    </source>
</evidence>
<accession>A0ACB7SCZ9</accession>
<reference evidence="1" key="1">
    <citation type="submission" date="2020-05" db="EMBL/GenBank/DDBJ databases">
        <title>Large-scale comparative analyses of tick genomes elucidate their genetic diversity and vector capacities.</title>
        <authorList>
            <person name="Jia N."/>
            <person name="Wang J."/>
            <person name="Shi W."/>
            <person name="Du L."/>
            <person name="Sun Y."/>
            <person name="Zhan W."/>
            <person name="Jiang J."/>
            <person name="Wang Q."/>
            <person name="Zhang B."/>
            <person name="Ji P."/>
            <person name="Sakyi L.B."/>
            <person name="Cui X."/>
            <person name="Yuan T."/>
            <person name="Jiang B."/>
            <person name="Yang W."/>
            <person name="Lam T.T.-Y."/>
            <person name="Chang Q."/>
            <person name="Ding S."/>
            <person name="Wang X."/>
            <person name="Zhu J."/>
            <person name="Ruan X."/>
            <person name="Zhao L."/>
            <person name="Wei J."/>
            <person name="Que T."/>
            <person name="Du C."/>
            <person name="Cheng J."/>
            <person name="Dai P."/>
            <person name="Han X."/>
            <person name="Huang E."/>
            <person name="Gao Y."/>
            <person name="Liu J."/>
            <person name="Shao H."/>
            <person name="Ye R."/>
            <person name="Li L."/>
            <person name="Wei W."/>
            <person name="Wang X."/>
            <person name="Wang C."/>
            <person name="Yang T."/>
            <person name="Huo Q."/>
            <person name="Li W."/>
            <person name="Guo W."/>
            <person name="Chen H."/>
            <person name="Zhou L."/>
            <person name="Ni X."/>
            <person name="Tian J."/>
            <person name="Zhou Y."/>
            <person name="Sheng Y."/>
            <person name="Liu T."/>
            <person name="Pan Y."/>
            <person name="Xia L."/>
            <person name="Li J."/>
            <person name="Zhao F."/>
            <person name="Cao W."/>
        </authorList>
    </citation>
    <scope>NUCLEOTIDE SEQUENCE</scope>
    <source>
        <strain evidence="1">Hyas-2018</strain>
    </source>
</reference>
<proteinExistence type="predicted"/>
<gene>
    <name evidence="1" type="ORF">HPB50_001792</name>
</gene>
<dbReference type="Proteomes" id="UP000821845">
    <property type="component" value="Chromosome 4"/>
</dbReference>
<evidence type="ECO:0000313" key="2">
    <source>
        <dbReference type="Proteomes" id="UP000821845"/>
    </source>
</evidence>
<sequence length="556" mass="63582">MADQPSSSRTPSTLQSPKVVYRSSRTSSATSSEHSRHQAGNEENDDVVVYDAQANVQREPGAQQETTGEGAVYAETTEECPEADSPRKLVEAAVASRLRRKLSQGSRRAGYKRMVSETSLDRESTAEDQPLHVRSRSVSFETADDLNLPTFRSPRRTWFERRGCRWCLGITIVLIFVAAIVAPIITILRPLQPTPVTPIPQPPWLPWRNRTDDNGLPRILLWNTRAQEPLSQWFGTDPHIWNNTISCKFRRPDEEKCSVTNNRHLLERSDAIVFYAERLFHYDIPRSRAPPQMWVFWARSHLPPIGKDDKYLNSSLSLPLLSRAFNWTMGHRKDADVVIPYGNYHCTSPPHRVQSLPREEPRMDVAWLVDDCEVNRFETETLRPSAHDNGTVRIRLFPACGASECGSPSECIRYIAQRYHFIVVSLEPECFQTANELIYRSFKHSVVPVLLAPPGVRLHVPEHSIVSSAELHGKGELAKHLRSLLDHPDKYHSYFAWKRNCSIVPTGNLLCSLCHALRETPVRRRPHPDVLEWWTRRSDCSYEPLFGLEYGFVQVL</sequence>